<name>A0A0V0GJ32_SOLCH</name>
<proteinExistence type="predicted"/>
<evidence type="ECO:0000313" key="1">
    <source>
        <dbReference type="EMBL" id="JAP08244.1"/>
    </source>
</evidence>
<dbReference type="EMBL" id="GEDG01037248">
    <property type="protein sequence ID" value="JAP08244.1"/>
    <property type="molecule type" value="Transcribed_RNA"/>
</dbReference>
<protein>
    <submittedName>
        <fullName evidence="1">Putative ovule protein</fullName>
    </submittedName>
</protein>
<accession>A0A0V0GJ32</accession>
<sequence>MVTAVSINKAVITTPHWHQVSKYHLNCCVSVVQCGPPQCCECAVRGRSRSSPLPITMSRYS</sequence>
<reference evidence="1" key="1">
    <citation type="submission" date="2015-12" db="EMBL/GenBank/DDBJ databases">
        <title>Gene expression during late stages of embryo sac development: a critical building block for successful pollen-pistil interactions.</title>
        <authorList>
            <person name="Liu Y."/>
            <person name="Joly V."/>
            <person name="Sabar M."/>
            <person name="Matton D.P."/>
        </authorList>
    </citation>
    <scope>NUCLEOTIDE SEQUENCE</scope>
</reference>
<feature type="non-terminal residue" evidence="1">
    <location>
        <position position="61"/>
    </location>
</feature>
<dbReference type="AlphaFoldDB" id="A0A0V0GJ32"/>
<organism evidence="1">
    <name type="scientific">Solanum chacoense</name>
    <name type="common">Chaco potato</name>
    <dbReference type="NCBI Taxonomy" id="4108"/>
    <lineage>
        <taxon>Eukaryota</taxon>
        <taxon>Viridiplantae</taxon>
        <taxon>Streptophyta</taxon>
        <taxon>Embryophyta</taxon>
        <taxon>Tracheophyta</taxon>
        <taxon>Spermatophyta</taxon>
        <taxon>Magnoliopsida</taxon>
        <taxon>eudicotyledons</taxon>
        <taxon>Gunneridae</taxon>
        <taxon>Pentapetalae</taxon>
        <taxon>asterids</taxon>
        <taxon>lamiids</taxon>
        <taxon>Solanales</taxon>
        <taxon>Solanaceae</taxon>
        <taxon>Solanoideae</taxon>
        <taxon>Solaneae</taxon>
        <taxon>Solanum</taxon>
    </lineage>
</organism>